<dbReference type="FunFam" id="1.10.10.10:FF:000214">
    <property type="entry name" value="Methylated-DNA--protein-cysteine methyltransferase"/>
    <property type="match status" value="1"/>
</dbReference>
<dbReference type="Pfam" id="PF01035">
    <property type="entry name" value="DNA_binding_1"/>
    <property type="match status" value="1"/>
</dbReference>
<evidence type="ECO:0000256" key="7">
    <source>
        <dbReference type="ARBA" id="ARBA00023204"/>
    </source>
</evidence>
<evidence type="ECO:0000259" key="11">
    <source>
        <dbReference type="Pfam" id="PF02870"/>
    </source>
</evidence>
<dbReference type="InterPro" id="IPR008332">
    <property type="entry name" value="MethylG_MeTrfase_N"/>
</dbReference>
<organism evidence="12 13">
    <name type="scientific">Tepidibacillus decaturensis</name>
    <dbReference type="NCBI Taxonomy" id="1413211"/>
    <lineage>
        <taxon>Bacteria</taxon>
        <taxon>Bacillati</taxon>
        <taxon>Bacillota</taxon>
        <taxon>Bacilli</taxon>
        <taxon>Bacillales</taxon>
        <taxon>Bacillaceae</taxon>
        <taxon>Tepidibacillus</taxon>
    </lineage>
</organism>
<evidence type="ECO:0000313" key="12">
    <source>
        <dbReference type="EMBL" id="KXG42784.1"/>
    </source>
</evidence>
<evidence type="ECO:0000256" key="1">
    <source>
        <dbReference type="ARBA" id="ARBA00001286"/>
    </source>
</evidence>
<dbReference type="STRING" id="1413211.U473_01095"/>
<dbReference type="NCBIfam" id="TIGR00589">
    <property type="entry name" value="ogt"/>
    <property type="match status" value="1"/>
</dbReference>
<comment type="subcellular location">
    <subcellularLocation>
        <location evidence="9">Cytoplasm</location>
    </subcellularLocation>
</comment>
<dbReference type="Gene3D" id="1.10.10.10">
    <property type="entry name" value="Winged helix-like DNA-binding domain superfamily/Winged helix DNA-binding domain"/>
    <property type="match status" value="1"/>
</dbReference>
<dbReference type="SUPFAM" id="SSF53155">
    <property type="entry name" value="Methylated DNA-protein cysteine methyltransferase domain"/>
    <property type="match status" value="1"/>
</dbReference>
<comment type="miscellaneous">
    <text evidence="9">This enzyme catalyzes only one turnover and therefore is not strictly catalytic. According to one definition, an enzyme is a biocatalyst that acts repeatedly and over many reaction cycles.</text>
</comment>
<comment type="catalytic activity">
    <reaction evidence="1 9">
        <text>a 4-O-methyl-thymidine in DNA + L-cysteinyl-[protein] = a thymidine in DNA + S-methyl-L-cysteinyl-[protein]</text>
        <dbReference type="Rhea" id="RHEA:53428"/>
        <dbReference type="Rhea" id="RHEA-COMP:10131"/>
        <dbReference type="Rhea" id="RHEA-COMP:10132"/>
        <dbReference type="Rhea" id="RHEA-COMP:13555"/>
        <dbReference type="Rhea" id="RHEA-COMP:13556"/>
        <dbReference type="ChEBI" id="CHEBI:29950"/>
        <dbReference type="ChEBI" id="CHEBI:82612"/>
        <dbReference type="ChEBI" id="CHEBI:137386"/>
        <dbReference type="ChEBI" id="CHEBI:137387"/>
        <dbReference type="EC" id="2.1.1.63"/>
    </reaction>
</comment>
<dbReference type="InterPro" id="IPR036631">
    <property type="entry name" value="MGMT_N_sf"/>
</dbReference>
<dbReference type="PANTHER" id="PTHR10815:SF5">
    <property type="entry name" value="METHYLATED-DNA--PROTEIN-CYSTEINE METHYLTRANSFERASE"/>
    <property type="match status" value="1"/>
</dbReference>
<feature type="domain" description="Methylguanine DNA methyltransferase ribonuclease-like" evidence="11">
    <location>
        <begin position="8"/>
        <end position="88"/>
    </location>
</feature>
<evidence type="ECO:0000256" key="8">
    <source>
        <dbReference type="ARBA" id="ARBA00049348"/>
    </source>
</evidence>
<feature type="active site" description="Nucleophile; methyl group acceptor" evidence="9">
    <location>
        <position position="143"/>
    </location>
</feature>
<sequence length="177" mass="19997">MKESSKMVYYKEMDSPIGPLTIAATTNGVCWIEFGMIEDSLFLLKRWVKQWIGTDQIVEAKNELNTVIQQLIEYFSGQRTEFNIAIELYGTPFQKKVWETLLTIPYGEVRTYKDIAIQMNAPKAVRAIGGANHNNPIPIIVPCHRVIGSNGNLVGYGGGIEIKQYLLQLEGYLPKDK</sequence>
<dbReference type="GO" id="GO:0003908">
    <property type="term" value="F:methylated-DNA-[protein]-cysteine S-methyltransferase activity"/>
    <property type="evidence" value="ECO:0007669"/>
    <property type="project" value="UniProtKB-UniRule"/>
</dbReference>
<evidence type="ECO:0000256" key="6">
    <source>
        <dbReference type="ARBA" id="ARBA00022763"/>
    </source>
</evidence>
<name>A0A135L1B3_9BACI</name>
<evidence type="ECO:0000256" key="4">
    <source>
        <dbReference type="ARBA" id="ARBA00022603"/>
    </source>
</evidence>
<dbReference type="CDD" id="cd06445">
    <property type="entry name" value="ATase"/>
    <property type="match status" value="1"/>
</dbReference>
<dbReference type="RefSeq" id="WP_068722561.1">
    <property type="nucleotide sequence ID" value="NZ_LSKU01000001.1"/>
</dbReference>
<comment type="catalytic activity">
    <reaction evidence="8 9">
        <text>a 6-O-methyl-2'-deoxyguanosine in DNA + L-cysteinyl-[protein] = S-methyl-L-cysteinyl-[protein] + a 2'-deoxyguanosine in DNA</text>
        <dbReference type="Rhea" id="RHEA:24000"/>
        <dbReference type="Rhea" id="RHEA-COMP:10131"/>
        <dbReference type="Rhea" id="RHEA-COMP:10132"/>
        <dbReference type="Rhea" id="RHEA-COMP:11367"/>
        <dbReference type="Rhea" id="RHEA-COMP:11368"/>
        <dbReference type="ChEBI" id="CHEBI:29950"/>
        <dbReference type="ChEBI" id="CHEBI:82612"/>
        <dbReference type="ChEBI" id="CHEBI:85445"/>
        <dbReference type="ChEBI" id="CHEBI:85448"/>
        <dbReference type="EC" id="2.1.1.63"/>
    </reaction>
</comment>
<feature type="domain" description="Methylated-DNA-[protein]-cysteine S-methyltransferase DNA binding" evidence="10">
    <location>
        <begin position="92"/>
        <end position="171"/>
    </location>
</feature>
<evidence type="ECO:0000256" key="5">
    <source>
        <dbReference type="ARBA" id="ARBA00022679"/>
    </source>
</evidence>
<keyword evidence="13" id="KW-1185">Reference proteome</keyword>
<dbReference type="Gene3D" id="3.30.160.70">
    <property type="entry name" value="Methylated DNA-protein cysteine methyltransferase domain"/>
    <property type="match status" value="1"/>
</dbReference>
<keyword evidence="4 9" id="KW-0489">Methyltransferase</keyword>
<evidence type="ECO:0000256" key="3">
    <source>
        <dbReference type="ARBA" id="ARBA00022490"/>
    </source>
</evidence>
<dbReference type="InterPro" id="IPR001497">
    <property type="entry name" value="MethylDNA_cys_MeTrfase_AS"/>
</dbReference>
<dbReference type="EC" id="2.1.1.63" evidence="9"/>
<evidence type="ECO:0000259" key="10">
    <source>
        <dbReference type="Pfam" id="PF01035"/>
    </source>
</evidence>
<dbReference type="GO" id="GO:0005737">
    <property type="term" value="C:cytoplasm"/>
    <property type="evidence" value="ECO:0007669"/>
    <property type="project" value="UniProtKB-SubCell"/>
</dbReference>
<protein>
    <recommendedName>
        <fullName evidence="9">Methylated-DNA--protein-cysteine methyltransferase</fullName>
        <ecNumber evidence="9">2.1.1.63</ecNumber>
    </recommendedName>
    <alternativeName>
        <fullName evidence="9">6-O-methylguanine-DNA methyltransferase</fullName>
        <shortName evidence="9">MGMT</shortName>
    </alternativeName>
    <alternativeName>
        <fullName evidence="9">O-6-methylguanine-DNA-alkyltransferase</fullName>
    </alternativeName>
</protein>
<keyword evidence="5 9" id="KW-0808">Transferase</keyword>
<evidence type="ECO:0000256" key="2">
    <source>
        <dbReference type="ARBA" id="ARBA00008711"/>
    </source>
</evidence>
<dbReference type="GO" id="GO:0032259">
    <property type="term" value="P:methylation"/>
    <property type="evidence" value="ECO:0007669"/>
    <property type="project" value="UniProtKB-KW"/>
</dbReference>
<dbReference type="InterPro" id="IPR023546">
    <property type="entry name" value="MGMT"/>
</dbReference>
<evidence type="ECO:0000256" key="9">
    <source>
        <dbReference type="HAMAP-Rule" id="MF_00772"/>
    </source>
</evidence>
<dbReference type="SUPFAM" id="SSF46767">
    <property type="entry name" value="Methylated DNA-protein cysteine methyltransferase, C-terminal domain"/>
    <property type="match status" value="1"/>
</dbReference>
<dbReference type="InterPro" id="IPR036217">
    <property type="entry name" value="MethylDNA_cys_MeTrfase_DNAb"/>
</dbReference>
<dbReference type="Pfam" id="PF02870">
    <property type="entry name" value="Methyltransf_1N"/>
    <property type="match status" value="1"/>
</dbReference>
<proteinExistence type="inferred from homology"/>
<dbReference type="AlphaFoldDB" id="A0A135L1B3"/>
<comment type="caution">
    <text evidence="12">The sequence shown here is derived from an EMBL/GenBank/DDBJ whole genome shotgun (WGS) entry which is preliminary data.</text>
</comment>
<keyword evidence="7 9" id="KW-0234">DNA repair</keyword>
<dbReference type="PROSITE" id="PS00374">
    <property type="entry name" value="MGMT"/>
    <property type="match status" value="1"/>
</dbReference>
<comment type="similarity">
    <text evidence="2 9">Belongs to the MGMT family.</text>
</comment>
<dbReference type="HAMAP" id="MF_00772">
    <property type="entry name" value="OGT"/>
    <property type="match status" value="1"/>
</dbReference>
<keyword evidence="6 9" id="KW-0227">DNA damage</keyword>
<keyword evidence="3 9" id="KW-0963">Cytoplasm</keyword>
<reference evidence="12 13" key="1">
    <citation type="submission" date="2016-02" db="EMBL/GenBank/DDBJ databases">
        <title>Draft Genome for Tepidibacillus decaturensis nov. sp. Strain Z9, an Anaerobic, Moderately Thermophilic and Heterotrophic Bacterium from Deep Subsurface of the Illinois Basin, USA.</title>
        <authorList>
            <person name="Dong Y."/>
            <person name="Chang J.Y."/>
            <person name="Sanford R."/>
            <person name="Fouke B.W."/>
        </authorList>
    </citation>
    <scope>NUCLEOTIDE SEQUENCE [LARGE SCALE GENOMIC DNA]</scope>
    <source>
        <strain evidence="12 13">Z9</strain>
    </source>
</reference>
<gene>
    <name evidence="12" type="ORF">U473_01095</name>
</gene>
<dbReference type="PANTHER" id="PTHR10815">
    <property type="entry name" value="METHYLATED-DNA--PROTEIN-CYSTEINE METHYLTRANSFERASE"/>
    <property type="match status" value="1"/>
</dbReference>
<dbReference type="GO" id="GO:0006307">
    <property type="term" value="P:DNA alkylation repair"/>
    <property type="evidence" value="ECO:0007669"/>
    <property type="project" value="UniProtKB-UniRule"/>
</dbReference>
<accession>A0A135L1B3</accession>
<evidence type="ECO:0000313" key="13">
    <source>
        <dbReference type="Proteomes" id="UP000070352"/>
    </source>
</evidence>
<dbReference type="InterPro" id="IPR014048">
    <property type="entry name" value="MethylDNA_cys_MeTrfase_DNA-bd"/>
</dbReference>
<dbReference type="InterPro" id="IPR036388">
    <property type="entry name" value="WH-like_DNA-bd_sf"/>
</dbReference>
<dbReference type="EMBL" id="LSKU01000001">
    <property type="protein sequence ID" value="KXG42784.1"/>
    <property type="molecule type" value="Genomic_DNA"/>
</dbReference>
<comment type="function">
    <text evidence="9">Involved in the cellular defense against the biological effects of O6-methylguanine (O6-MeG) and O4-methylthymine (O4-MeT) in DNA. Repairs the methylated nucleobase in DNA by stoichiometrically transferring the methyl group to a cysteine residue in the enzyme. This is a suicide reaction: the enzyme is irreversibly inactivated.</text>
</comment>
<dbReference type="Proteomes" id="UP000070352">
    <property type="component" value="Unassembled WGS sequence"/>
</dbReference>